<sequence length="434" mass="51057">MNYIRESLASFQQHRVSLSTLYDDVILKQQETIQKLQQNEAKSKDMENCVARLKNELQLQTERLQERSTELNKLRKQLENSENKLQSQRNELANKHAEEKLMLVKEQQRLLSECENLQSRLQTIEKEKCDIAKSAAQVENKLLLQEEKMQEALMEQNKWQEQVNDVERKFHSQKHELVSAHTKEKTLFIEEQQRLESKFKSLQSQLNTLEQDKINITDMIAQKDALVSKLQNEISMYKNEIEVIMARYNQMCAKSEALLETQNMLENELRTKAEKIQNLETMLNSLKLRETGFVNDINRIEKKLSSEIDYSKNLENKLSNVQKDLQLAQKQNAEMQKILEKTKSSNEFSINTLQHQLKTLQKEKEIITRESTRVKVSNASLLDSDEDTSSEKLIRTSFKKRQSQDKQDVVPSTGKKFFKSRPTQPRTYTKRRED</sequence>
<evidence type="ECO:0000313" key="4">
    <source>
        <dbReference type="Proteomes" id="UP000078541"/>
    </source>
</evidence>
<keyword evidence="4" id="KW-1185">Reference proteome</keyword>
<evidence type="ECO:0000256" key="2">
    <source>
        <dbReference type="SAM" id="MobiDB-lite"/>
    </source>
</evidence>
<name>A0A195FQT1_9HYME</name>
<proteinExistence type="predicted"/>
<dbReference type="AlphaFoldDB" id="A0A195FQT1"/>
<dbReference type="EMBL" id="KQ981335">
    <property type="protein sequence ID" value="KYN42657.1"/>
    <property type="molecule type" value="Genomic_DNA"/>
</dbReference>
<accession>A0A195FQT1</accession>
<evidence type="ECO:0000256" key="1">
    <source>
        <dbReference type="SAM" id="Coils"/>
    </source>
</evidence>
<protein>
    <submittedName>
        <fullName evidence="3">Laminin subunit alpha-2</fullName>
    </submittedName>
</protein>
<reference evidence="3 4" key="1">
    <citation type="submission" date="2016-03" db="EMBL/GenBank/DDBJ databases">
        <title>Trachymyrmex septentrionalis WGS genome.</title>
        <authorList>
            <person name="Nygaard S."/>
            <person name="Hu H."/>
            <person name="Boomsma J."/>
            <person name="Zhang G."/>
        </authorList>
    </citation>
    <scope>NUCLEOTIDE SEQUENCE [LARGE SCALE GENOMIC DNA]</scope>
    <source>
        <strain evidence="3">Tsep2-gDNA-1</strain>
        <tissue evidence="3">Whole body</tissue>
    </source>
</reference>
<evidence type="ECO:0000313" key="3">
    <source>
        <dbReference type="EMBL" id="KYN42657.1"/>
    </source>
</evidence>
<organism evidence="3 4">
    <name type="scientific">Trachymyrmex septentrionalis</name>
    <dbReference type="NCBI Taxonomy" id="34720"/>
    <lineage>
        <taxon>Eukaryota</taxon>
        <taxon>Metazoa</taxon>
        <taxon>Ecdysozoa</taxon>
        <taxon>Arthropoda</taxon>
        <taxon>Hexapoda</taxon>
        <taxon>Insecta</taxon>
        <taxon>Pterygota</taxon>
        <taxon>Neoptera</taxon>
        <taxon>Endopterygota</taxon>
        <taxon>Hymenoptera</taxon>
        <taxon>Apocrita</taxon>
        <taxon>Aculeata</taxon>
        <taxon>Formicoidea</taxon>
        <taxon>Formicidae</taxon>
        <taxon>Myrmicinae</taxon>
        <taxon>Trachymyrmex</taxon>
    </lineage>
</organism>
<dbReference type="Proteomes" id="UP000078541">
    <property type="component" value="Unassembled WGS sequence"/>
</dbReference>
<feature type="coiled-coil region" evidence="1">
    <location>
        <begin position="36"/>
        <end position="370"/>
    </location>
</feature>
<feature type="region of interest" description="Disordered" evidence="2">
    <location>
        <begin position="397"/>
        <end position="434"/>
    </location>
</feature>
<keyword evidence="1" id="KW-0175">Coiled coil</keyword>
<dbReference type="SUPFAM" id="SSF57997">
    <property type="entry name" value="Tropomyosin"/>
    <property type="match status" value="1"/>
</dbReference>
<dbReference type="STRING" id="34720.A0A195FQT1"/>
<gene>
    <name evidence="3" type="ORF">ALC56_02992</name>
</gene>